<feature type="transmembrane region" description="Helical" evidence="1">
    <location>
        <begin position="7"/>
        <end position="24"/>
    </location>
</feature>
<dbReference type="EMBL" id="GDHC01009206">
    <property type="protein sequence ID" value="JAQ09423.1"/>
    <property type="molecule type" value="Transcribed_RNA"/>
</dbReference>
<keyword evidence="1" id="KW-1133">Transmembrane helix</keyword>
<keyword evidence="1" id="KW-0812">Transmembrane</keyword>
<feature type="transmembrane region" description="Helical" evidence="1">
    <location>
        <begin position="111"/>
        <end position="133"/>
    </location>
</feature>
<accession>A0A146LN55</accession>
<keyword evidence="1" id="KW-0472">Membrane</keyword>
<organism evidence="2">
    <name type="scientific">Lygus hesperus</name>
    <name type="common">Western plant bug</name>
    <dbReference type="NCBI Taxonomy" id="30085"/>
    <lineage>
        <taxon>Eukaryota</taxon>
        <taxon>Metazoa</taxon>
        <taxon>Ecdysozoa</taxon>
        <taxon>Arthropoda</taxon>
        <taxon>Hexapoda</taxon>
        <taxon>Insecta</taxon>
        <taxon>Pterygota</taxon>
        <taxon>Neoptera</taxon>
        <taxon>Paraneoptera</taxon>
        <taxon>Hemiptera</taxon>
        <taxon>Heteroptera</taxon>
        <taxon>Panheteroptera</taxon>
        <taxon>Cimicomorpha</taxon>
        <taxon>Miridae</taxon>
        <taxon>Mirini</taxon>
        <taxon>Lygus</taxon>
    </lineage>
</organism>
<gene>
    <name evidence="2" type="ORF">g.25673</name>
</gene>
<evidence type="ECO:0000256" key="1">
    <source>
        <dbReference type="SAM" id="Phobius"/>
    </source>
</evidence>
<sequence length="335" mass="36356">MLCCRWMSYLVVSTIVVATSSSLFPTNPLVLVSTAVSSLPSFSLVVLHSLGISIRSPAPYSLVLVYLVSHANLLSCSFLPPKLDAIPPTLLSMFVSHPTIEFLYPTRFRCTVSAVSPTVCTIVVGSLVVVAMFGSHLSSVARCFLSSHTAPLFYLSPSSSHPSLLSTSARVYFYSPTHYFVSPTTLPRSSTLSPTPLYASRTHCVVVLCSSHCSHLYGSLSPAPVYVISTCLSTPRAAAMWQYTYPLTFPAPGVYFDSVSPTHHESVGVPHSLVSTHVFLRSRSTTARSTVVLRGPFPATLPPVVLLSPHTWFLDPCQHLPPHRYHLCCVSAMVL</sequence>
<protein>
    <submittedName>
        <fullName evidence="2">Uncharacterized protein</fullName>
    </submittedName>
</protein>
<dbReference type="AlphaFoldDB" id="A0A146LN55"/>
<evidence type="ECO:0000313" key="2">
    <source>
        <dbReference type="EMBL" id="JAQ09423.1"/>
    </source>
</evidence>
<name>A0A146LN55_LYGHE</name>
<proteinExistence type="predicted"/>
<reference evidence="2" key="1">
    <citation type="journal article" date="2016" name="Gigascience">
        <title>De novo construction of an expanded transcriptome assembly for the western tarnished plant bug, Lygus hesperus.</title>
        <authorList>
            <person name="Tassone E.E."/>
            <person name="Geib S.M."/>
            <person name="Hall B."/>
            <person name="Fabrick J.A."/>
            <person name="Brent C.S."/>
            <person name="Hull J.J."/>
        </authorList>
    </citation>
    <scope>NUCLEOTIDE SEQUENCE</scope>
</reference>